<dbReference type="PANTHER" id="PTHR30086">
    <property type="entry name" value="ARGININE EXPORTER PROTEIN ARGO"/>
    <property type="match status" value="1"/>
</dbReference>
<dbReference type="Pfam" id="PF01810">
    <property type="entry name" value="LysE"/>
    <property type="match status" value="1"/>
</dbReference>
<evidence type="ECO:0000256" key="4">
    <source>
        <dbReference type="ARBA" id="ARBA00022970"/>
    </source>
</evidence>
<comment type="subcellular location">
    <subcellularLocation>
        <location evidence="1">Cell membrane</location>
        <topology evidence="1">Multi-pass membrane protein</topology>
    </subcellularLocation>
</comment>
<keyword evidence="4" id="KW-0029">Amino-acid transport</keyword>
<dbReference type="PANTHER" id="PTHR30086:SF20">
    <property type="entry name" value="ARGININE EXPORTER PROTEIN ARGO-RELATED"/>
    <property type="match status" value="1"/>
</dbReference>
<evidence type="ECO:0000313" key="9">
    <source>
        <dbReference type="Proteomes" id="UP001320460"/>
    </source>
</evidence>
<dbReference type="InterPro" id="IPR001123">
    <property type="entry name" value="LeuE-type"/>
</dbReference>
<protein>
    <submittedName>
        <fullName evidence="8">Lysine transporter LysE</fullName>
    </submittedName>
</protein>
<evidence type="ECO:0000256" key="2">
    <source>
        <dbReference type="ARBA" id="ARBA00022475"/>
    </source>
</evidence>
<gene>
    <name evidence="8" type="ORF">PDTA9734_24740</name>
</gene>
<feature type="transmembrane region" description="Helical" evidence="7">
    <location>
        <begin position="74"/>
        <end position="91"/>
    </location>
</feature>
<keyword evidence="2" id="KW-1003">Cell membrane</keyword>
<keyword evidence="3 7" id="KW-0812">Transmembrane</keyword>
<evidence type="ECO:0000256" key="6">
    <source>
        <dbReference type="ARBA" id="ARBA00023136"/>
    </source>
</evidence>
<reference evidence="8 9" key="1">
    <citation type="submission" date="2021-12" db="EMBL/GenBank/DDBJ databases">
        <title>Complete genome sequence of Phytobacter diazotrophicus TA9734.</title>
        <authorList>
            <person name="Kubota H."/>
            <person name="Nakayama Y."/>
            <person name="Ariyoshi T."/>
        </authorList>
    </citation>
    <scope>NUCLEOTIDE SEQUENCE [LARGE SCALE GENOMIC DNA]</scope>
    <source>
        <strain evidence="8 9">TA9734</strain>
    </source>
</reference>
<evidence type="ECO:0000256" key="3">
    <source>
        <dbReference type="ARBA" id="ARBA00022692"/>
    </source>
</evidence>
<keyword evidence="9" id="KW-1185">Reference proteome</keyword>
<keyword evidence="6 7" id="KW-0472">Membrane</keyword>
<organism evidence="8 9">
    <name type="scientific">Phytobacter diazotrophicus</name>
    <dbReference type="NCBI Taxonomy" id="395631"/>
    <lineage>
        <taxon>Bacteria</taxon>
        <taxon>Pseudomonadati</taxon>
        <taxon>Pseudomonadota</taxon>
        <taxon>Gammaproteobacteria</taxon>
        <taxon>Enterobacterales</taxon>
        <taxon>Enterobacteriaceae</taxon>
        <taxon>Phytobacter</taxon>
    </lineage>
</organism>
<evidence type="ECO:0000313" key="8">
    <source>
        <dbReference type="EMBL" id="BDD50987.1"/>
    </source>
</evidence>
<keyword evidence="5 7" id="KW-1133">Transmembrane helix</keyword>
<dbReference type="RefSeq" id="WP_125124597.1">
    <property type="nucleotide sequence ID" value="NZ_AP025334.1"/>
</dbReference>
<dbReference type="Proteomes" id="UP001320460">
    <property type="component" value="Chromosome"/>
</dbReference>
<proteinExistence type="predicted"/>
<accession>A0ABM7VUY9</accession>
<name>A0ABM7VUY9_9ENTR</name>
<feature type="transmembrane region" description="Helical" evidence="7">
    <location>
        <begin position="150"/>
        <end position="172"/>
    </location>
</feature>
<keyword evidence="4" id="KW-0813">Transport</keyword>
<sequence>MAELNLALLSAYVIAVLFLLLTPGPVVLLVTGTAARVGYTRAFLTLLGTNLASLVLITLAVLAIAGAVSLNKGYLALLGIGGSVFIGWGAVQSLREIWAQRPVQEEGKAVLAGGFMRGFFTGISNPKDILFFVSFFPQFIAISRDFTTSITTLCLLWIVFDFAVMAGYIVAIKRFLPVTQSRRFAACAALFLLLLAVCGVAWNLTGAKSLFM</sequence>
<evidence type="ECO:0000256" key="5">
    <source>
        <dbReference type="ARBA" id="ARBA00022989"/>
    </source>
</evidence>
<feature type="transmembrane region" description="Helical" evidence="7">
    <location>
        <begin position="184"/>
        <end position="204"/>
    </location>
</feature>
<evidence type="ECO:0000256" key="1">
    <source>
        <dbReference type="ARBA" id="ARBA00004651"/>
    </source>
</evidence>
<feature type="transmembrane region" description="Helical" evidence="7">
    <location>
        <begin position="6"/>
        <end position="30"/>
    </location>
</feature>
<dbReference type="EMBL" id="AP025334">
    <property type="protein sequence ID" value="BDD50987.1"/>
    <property type="molecule type" value="Genomic_DNA"/>
</dbReference>
<feature type="transmembrane region" description="Helical" evidence="7">
    <location>
        <begin position="42"/>
        <end position="68"/>
    </location>
</feature>
<evidence type="ECO:0000256" key="7">
    <source>
        <dbReference type="SAM" id="Phobius"/>
    </source>
</evidence>